<proteinExistence type="predicted"/>
<dbReference type="GeneID" id="69039162"/>
<dbReference type="RefSeq" id="XP_045286363.1">
    <property type="nucleotide sequence ID" value="XM_045433195.1"/>
</dbReference>
<feature type="transmembrane region" description="Helical" evidence="1">
    <location>
        <begin position="443"/>
        <end position="461"/>
    </location>
</feature>
<evidence type="ECO:0000313" key="3">
    <source>
        <dbReference type="Proteomes" id="UP000001631"/>
    </source>
</evidence>
<dbReference type="EMBL" id="GG663370">
    <property type="protein sequence ID" value="EEH05882.1"/>
    <property type="molecule type" value="Genomic_DNA"/>
</dbReference>
<keyword evidence="1" id="KW-0472">Membrane</keyword>
<keyword evidence="1" id="KW-0812">Transmembrane</keyword>
<keyword evidence="3" id="KW-1185">Reference proteome</keyword>
<evidence type="ECO:0000313" key="2">
    <source>
        <dbReference type="EMBL" id="EEH05882.1"/>
    </source>
</evidence>
<protein>
    <submittedName>
        <fullName evidence="2">Uncharacterized protein</fullName>
    </submittedName>
</protein>
<dbReference type="Proteomes" id="UP000001631">
    <property type="component" value="Unassembled WGS sequence"/>
</dbReference>
<dbReference type="STRING" id="447093.C0NSL6"/>
<organism evidence="2 3">
    <name type="scientific">Ajellomyces capsulatus (strain G186AR / H82 / ATCC MYA-2454 / RMSCC 2432)</name>
    <name type="common">Darling's disease fungus</name>
    <name type="synonym">Histoplasma capsulatum</name>
    <dbReference type="NCBI Taxonomy" id="447093"/>
    <lineage>
        <taxon>Eukaryota</taxon>
        <taxon>Fungi</taxon>
        <taxon>Dikarya</taxon>
        <taxon>Ascomycota</taxon>
        <taxon>Pezizomycotina</taxon>
        <taxon>Eurotiomycetes</taxon>
        <taxon>Eurotiomycetidae</taxon>
        <taxon>Onygenales</taxon>
        <taxon>Ajellomycetaceae</taxon>
        <taxon>Histoplasma</taxon>
    </lineage>
</organism>
<dbReference type="InParanoid" id="C0NSL6"/>
<evidence type="ECO:0000256" key="1">
    <source>
        <dbReference type="SAM" id="Phobius"/>
    </source>
</evidence>
<feature type="transmembrane region" description="Helical" evidence="1">
    <location>
        <begin position="368"/>
        <end position="386"/>
    </location>
</feature>
<gene>
    <name evidence="2" type="ORF">HCBG_06146</name>
</gene>
<dbReference type="AlphaFoldDB" id="C0NSL6"/>
<sequence>MPPMVKEERLVNEARDICATLALVDEEYIETCQNCLCPTQWQALISLHKTIFHEHHDFSWASQHPSAASILDVLRSKYSMQKPMWRHGIHSFLGLSCQDLLAFIDHMLPPPIYAAYLLLQCPIGVARTFEDTCIGCLHNLMKYRMTIEDIDNSDPEVWADALEHWYSKVDRVTIRFRHHLVVLAHPNIFQQIYFSSKSLANAAYPRNVVSCLNFFCCPRSRHGPFRQYICSLADSCSNQQSSRFSEDVPHSTCEDLTKHNMVLEPNSFNFKAIHSWTTPELFCAFLTLSVSDPKKPINGHDLGVWMLHKSNSHVRAVNISPPQLRIIPRLAFLFIFSILLPFSSARPIEQAAQDERNHKTLCKLAADDIVLLVLAAFAVPVCLLLGQRLGQPRTFGTSMVVFNIANLMTSGDPLVSTVGHWVYVFLSPIPGLGVFNIDSNDDHSGLGLSFTFTAIFAGMLAKRFRHITRSFAHTIAFLLVVWIVNYLLHLSSAPGGSRTEQSDSDSQYLLSSVAFTLICWWKIAEWSIQISPTAETSATDTIPINIYRSSHN</sequence>
<accession>C0NSL6</accession>
<feature type="transmembrane region" description="Helical" evidence="1">
    <location>
        <begin position="330"/>
        <end position="348"/>
    </location>
</feature>
<feature type="transmembrane region" description="Helical" evidence="1">
    <location>
        <begin position="470"/>
        <end position="488"/>
    </location>
</feature>
<name>C0NSL6_AJECG</name>
<dbReference type="VEuPathDB" id="FungiDB:I7I50_06496"/>
<reference evidence="2" key="1">
    <citation type="submission" date="2009-02" db="EMBL/GenBank/DDBJ databases">
        <title>The Genome Sequence of Ajellomyces capsulatus strain G186AR.</title>
        <authorList>
            <consortium name="The Broad Institute Genome Sequencing Platform"/>
            <person name="Champion M."/>
            <person name="Cuomo C."/>
            <person name="Ma L.-J."/>
            <person name="Henn M.R."/>
            <person name="Sil A."/>
            <person name="Goldman B."/>
            <person name="Young S.K."/>
            <person name="Kodira C.D."/>
            <person name="Zeng Q."/>
            <person name="Koehrsen M."/>
            <person name="Alvarado L."/>
            <person name="Berlin A."/>
            <person name="Borenstein D."/>
            <person name="Chen Z."/>
            <person name="Engels R."/>
            <person name="Freedman E."/>
            <person name="Gellesch M."/>
            <person name="Goldberg J."/>
            <person name="Griggs A."/>
            <person name="Gujja S."/>
            <person name="Heiman D."/>
            <person name="Hepburn T."/>
            <person name="Howarth C."/>
            <person name="Jen D."/>
            <person name="Larson L."/>
            <person name="Lewis B."/>
            <person name="Mehta T."/>
            <person name="Park D."/>
            <person name="Pearson M."/>
            <person name="Roberts A."/>
            <person name="Saif S."/>
            <person name="Shea T."/>
            <person name="Shenoy N."/>
            <person name="Sisk P."/>
            <person name="Stolte C."/>
            <person name="Sykes S."/>
            <person name="Walk T."/>
            <person name="White J."/>
            <person name="Yandava C."/>
            <person name="Klein B."/>
            <person name="McEwen J.G."/>
            <person name="Puccia R."/>
            <person name="Goldman G.H."/>
            <person name="Felipe M.S."/>
            <person name="Nino-Vega G."/>
            <person name="San-Blas G."/>
            <person name="Taylor J."/>
            <person name="Mendoza L."/>
            <person name="Galagan J."/>
            <person name="Nusbaum C."/>
            <person name="Birren B."/>
        </authorList>
    </citation>
    <scope>NUCLEOTIDE SEQUENCE</scope>
    <source>
        <strain evidence="2">G186AR</strain>
    </source>
</reference>
<keyword evidence="1" id="KW-1133">Transmembrane helix</keyword>
<dbReference type="HOGENOM" id="CLU_036406_0_0_1"/>